<evidence type="ECO:0000313" key="1">
    <source>
        <dbReference type="EMBL" id="PYI03109.1"/>
    </source>
</evidence>
<proteinExistence type="predicted"/>
<protein>
    <submittedName>
        <fullName evidence="1">Uncharacterized protein</fullName>
    </submittedName>
</protein>
<dbReference type="VEuPathDB" id="FungiDB:BO78DRAFT_421837"/>
<keyword evidence="2" id="KW-1185">Reference proteome</keyword>
<accession>A0A319EQL0</accession>
<dbReference type="AlphaFoldDB" id="A0A319EQL0"/>
<name>A0A319EQL0_ASPSB</name>
<dbReference type="Proteomes" id="UP000248423">
    <property type="component" value="Unassembled WGS sequence"/>
</dbReference>
<organism evidence="1 2">
    <name type="scientific">Aspergillus sclerotiicarbonarius (strain CBS 121057 / IBT 28362)</name>
    <dbReference type="NCBI Taxonomy" id="1448318"/>
    <lineage>
        <taxon>Eukaryota</taxon>
        <taxon>Fungi</taxon>
        <taxon>Dikarya</taxon>
        <taxon>Ascomycota</taxon>
        <taxon>Pezizomycotina</taxon>
        <taxon>Eurotiomycetes</taxon>
        <taxon>Eurotiomycetidae</taxon>
        <taxon>Eurotiales</taxon>
        <taxon>Aspergillaceae</taxon>
        <taxon>Aspergillus</taxon>
        <taxon>Aspergillus subgen. Circumdati</taxon>
    </lineage>
</organism>
<sequence>MIVFESTQKATTIRQESYSKEKAGLLGMSLFLWLDALFNRGFRHDSLAVDLRPVDSKMLHDSFDRMSQMLRGQFSGLHQSHQCNGVANSSSGCIWGLQSRRQGRNGLK</sequence>
<gene>
    <name evidence="1" type="ORF">BO78DRAFT_421837</name>
</gene>
<dbReference type="EMBL" id="KZ826384">
    <property type="protein sequence ID" value="PYI03109.1"/>
    <property type="molecule type" value="Genomic_DNA"/>
</dbReference>
<reference evidence="1 2" key="1">
    <citation type="submission" date="2018-02" db="EMBL/GenBank/DDBJ databases">
        <title>The genomes of Aspergillus section Nigri reveals drivers in fungal speciation.</title>
        <authorList>
            <consortium name="DOE Joint Genome Institute"/>
            <person name="Vesth T.C."/>
            <person name="Nybo J."/>
            <person name="Theobald S."/>
            <person name="Brandl J."/>
            <person name="Frisvad J.C."/>
            <person name="Nielsen K.F."/>
            <person name="Lyhne E.K."/>
            <person name="Kogle M.E."/>
            <person name="Kuo A."/>
            <person name="Riley R."/>
            <person name="Clum A."/>
            <person name="Nolan M."/>
            <person name="Lipzen A."/>
            <person name="Salamov A."/>
            <person name="Henrissat B."/>
            <person name="Wiebenga A."/>
            <person name="De vries R.P."/>
            <person name="Grigoriev I.V."/>
            <person name="Mortensen U.H."/>
            <person name="Andersen M.R."/>
            <person name="Baker S.E."/>
        </authorList>
    </citation>
    <scope>NUCLEOTIDE SEQUENCE [LARGE SCALE GENOMIC DNA]</scope>
    <source>
        <strain evidence="1 2">CBS 121057</strain>
    </source>
</reference>
<evidence type="ECO:0000313" key="2">
    <source>
        <dbReference type="Proteomes" id="UP000248423"/>
    </source>
</evidence>